<feature type="transmembrane region" description="Helical" evidence="1">
    <location>
        <begin position="118"/>
        <end position="138"/>
    </location>
</feature>
<dbReference type="AlphaFoldDB" id="F8PCU1"/>
<feature type="transmembrane region" description="Helical" evidence="1">
    <location>
        <begin position="50"/>
        <end position="71"/>
    </location>
</feature>
<gene>
    <name evidence="3" type="ORF">SERLADRAFT_480195</name>
</gene>
<keyword evidence="1" id="KW-0812">Transmembrane</keyword>
<feature type="transmembrane region" description="Helical" evidence="1">
    <location>
        <begin position="20"/>
        <end position="38"/>
    </location>
</feature>
<feature type="transmembrane region" description="Helical" evidence="1">
    <location>
        <begin position="198"/>
        <end position="226"/>
    </location>
</feature>
<feature type="transmembrane region" description="Helical" evidence="1">
    <location>
        <begin position="91"/>
        <end position="111"/>
    </location>
</feature>
<keyword evidence="1" id="KW-1133">Transmembrane helix</keyword>
<dbReference type="KEGG" id="sla:SERLADRAFT_480195"/>
<dbReference type="InterPro" id="IPR045340">
    <property type="entry name" value="DUF6533"/>
</dbReference>
<keyword evidence="1" id="KW-0472">Membrane</keyword>
<name>F8PCU1_SERL9</name>
<evidence type="ECO:0000313" key="3">
    <source>
        <dbReference type="EMBL" id="EGO19040.1"/>
    </source>
</evidence>
<dbReference type="RefSeq" id="XP_007324264.1">
    <property type="nucleotide sequence ID" value="XM_007324202.1"/>
</dbReference>
<organism>
    <name type="scientific">Serpula lacrymans var. lacrymans (strain S7.9)</name>
    <name type="common">Dry rot fungus</name>
    <dbReference type="NCBI Taxonomy" id="578457"/>
    <lineage>
        <taxon>Eukaryota</taxon>
        <taxon>Fungi</taxon>
        <taxon>Dikarya</taxon>
        <taxon>Basidiomycota</taxon>
        <taxon>Agaricomycotina</taxon>
        <taxon>Agaricomycetes</taxon>
        <taxon>Agaricomycetidae</taxon>
        <taxon>Boletales</taxon>
        <taxon>Coniophorineae</taxon>
        <taxon>Serpulaceae</taxon>
        <taxon>Serpula</taxon>
    </lineage>
</organism>
<dbReference type="GeneID" id="18821485"/>
<dbReference type="OrthoDB" id="3350812at2759"/>
<feature type="transmembrane region" description="Helical" evidence="1">
    <location>
        <begin position="158"/>
        <end position="177"/>
    </location>
</feature>
<dbReference type="EMBL" id="GL945445">
    <property type="protein sequence ID" value="EGO19040.1"/>
    <property type="molecule type" value="Genomic_DNA"/>
</dbReference>
<feature type="domain" description="DUF6533" evidence="2">
    <location>
        <begin position="19"/>
        <end position="63"/>
    </location>
</feature>
<dbReference type="Proteomes" id="UP000008064">
    <property type="component" value="Unassembled WGS sequence"/>
</dbReference>
<sequence>MSALPTTPSFYFDLQVSKYFNVAGLVVWMFDYCVSLDAEVHWIWQRQWNFARVVFTAARYIPCVGAIMTVINSNTDQTGNCTPFEISSNLMHVLGILSAEGLLAVRTYALWQGNKKVLAGILVFGLFSIGGSISVPYWKSSSRSSCLFLGDTTYAIQYGFVLFFELLLLITTALASFRHYRFVKGLLITILIRDGVMYMGCIIWLFGTLAVTIINIIVNIAVPLGYANSLDALQLVLHSVLASRIFFHLRESYVGGLIEMSSFSVPTSGLGESTLPT</sequence>
<reference evidence="3" key="1">
    <citation type="submission" date="2011-04" db="EMBL/GenBank/DDBJ databases">
        <title>Evolution of plant cell wall degrading machinery underlies the functional diversity of forest fungi.</title>
        <authorList>
            <consortium name="US DOE Joint Genome Institute (JGI-PGF)"/>
            <person name="Eastwood D.C."/>
            <person name="Floudas D."/>
            <person name="Binder M."/>
            <person name="Majcherczyk A."/>
            <person name="Schneider P."/>
            <person name="Aerts A."/>
            <person name="Asiegbu F.O."/>
            <person name="Baker S.E."/>
            <person name="Barry K."/>
            <person name="Bendiksby M."/>
            <person name="Blumentritt M."/>
            <person name="Coutinho P.M."/>
            <person name="Cullen D."/>
            <person name="Cullen D."/>
            <person name="Gathman A."/>
            <person name="Goodell B."/>
            <person name="Henrissat B."/>
            <person name="Ihrmark K."/>
            <person name="Kauserud H."/>
            <person name="Kohler A."/>
            <person name="LaButti K."/>
            <person name="Lapidus A."/>
            <person name="Lavin J.L."/>
            <person name="Lee Y.-H."/>
            <person name="Lindquist E."/>
            <person name="Lilly W."/>
            <person name="Lucas S."/>
            <person name="Morin E."/>
            <person name="Murat C."/>
            <person name="Oguiza J.A."/>
            <person name="Park J."/>
            <person name="Pisabarro A.G."/>
            <person name="Riley R."/>
            <person name="Rosling A."/>
            <person name="Salamov A."/>
            <person name="Schmidt O."/>
            <person name="Schmutz J."/>
            <person name="Skrede I."/>
            <person name="Stenlid J."/>
            <person name="Wiebenga A."/>
            <person name="Xie X."/>
            <person name="Kues U."/>
            <person name="Hibbett D.S."/>
            <person name="Hoffmeister D."/>
            <person name="Hogberg N."/>
            <person name="Martin F."/>
            <person name="Grigoriev I.V."/>
            <person name="Watkinson S.C."/>
        </authorList>
    </citation>
    <scope>NUCLEOTIDE SEQUENCE</scope>
    <source>
        <strain evidence="3">S7.9</strain>
    </source>
</reference>
<evidence type="ECO:0000256" key="1">
    <source>
        <dbReference type="SAM" id="Phobius"/>
    </source>
</evidence>
<proteinExistence type="predicted"/>
<evidence type="ECO:0000259" key="2">
    <source>
        <dbReference type="Pfam" id="PF20151"/>
    </source>
</evidence>
<dbReference type="Pfam" id="PF20151">
    <property type="entry name" value="DUF6533"/>
    <property type="match status" value="1"/>
</dbReference>
<dbReference type="HOGENOM" id="CLU_035509_11_1_1"/>
<protein>
    <recommendedName>
        <fullName evidence="2">DUF6533 domain-containing protein</fullName>
    </recommendedName>
</protein>
<accession>F8PCU1</accession>